<feature type="transmembrane region" description="Helical" evidence="19">
    <location>
        <begin position="101"/>
        <end position="121"/>
    </location>
</feature>
<name>A0A099I7H0_CLOIN</name>
<keyword evidence="17" id="KW-1208">Phospholipid metabolism</keyword>
<evidence type="ECO:0000313" key="22">
    <source>
        <dbReference type="Proteomes" id="UP000030008"/>
    </source>
</evidence>
<evidence type="ECO:0000256" key="6">
    <source>
        <dbReference type="ARBA" id="ARBA00012487"/>
    </source>
</evidence>
<reference evidence="21 23" key="2">
    <citation type="submission" date="2020-02" db="EMBL/GenBank/DDBJ databases">
        <authorList>
            <person name="Kociolek L.K."/>
            <person name="Ozer E.A."/>
        </authorList>
    </citation>
    <scope>NUCLEOTIDE SEQUENCE [LARGE SCALE GENOMIC DNA]</scope>
    <source>
        <strain evidence="21 23">ATCC 14501</strain>
    </source>
</reference>
<evidence type="ECO:0000256" key="4">
    <source>
        <dbReference type="ARBA" id="ARBA00005189"/>
    </source>
</evidence>
<accession>A0A099I7H0</accession>
<evidence type="ECO:0000256" key="19">
    <source>
        <dbReference type="SAM" id="Phobius"/>
    </source>
</evidence>
<evidence type="ECO:0000256" key="5">
    <source>
        <dbReference type="ARBA" id="ARBA00010185"/>
    </source>
</evidence>
<evidence type="ECO:0000256" key="10">
    <source>
        <dbReference type="ARBA" id="ARBA00022679"/>
    </source>
</evidence>
<evidence type="ECO:0000256" key="14">
    <source>
        <dbReference type="ARBA" id="ARBA00023098"/>
    </source>
</evidence>
<dbReference type="GO" id="GO:0016024">
    <property type="term" value="P:CDP-diacylglycerol biosynthetic process"/>
    <property type="evidence" value="ECO:0007669"/>
    <property type="project" value="UniProtKB-UniPathway"/>
</dbReference>
<keyword evidence="13 19" id="KW-1133">Transmembrane helix</keyword>
<keyword evidence="16" id="KW-0594">Phospholipid biosynthesis</keyword>
<organism evidence="20 22">
    <name type="scientific">Clostridium innocuum</name>
    <dbReference type="NCBI Taxonomy" id="1522"/>
    <lineage>
        <taxon>Bacteria</taxon>
        <taxon>Bacillati</taxon>
        <taxon>Bacillota</taxon>
        <taxon>Clostridia</taxon>
        <taxon>Eubacteriales</taxon>
        <taxon>Clostridiaceae</taxon>
        <taxon>Clostridium</taxon>
    </lineage>
</organism>
<evidence type="ECO:0000313" key="23">
    <source>
        <dbReference type="Proteomes" id="UP000503330"/>
    </source>
</evidence>
<dbReference type="Pfam" id="PF01148">
    <property type="entry name" value="CTP_transf_1"/>
    <property type="match status" value="1"/>
</dbReference>
<comment type="pathway">
    <text evidence="4">Lipid metabolism.</text>
</comment>
<sequence>MKTRIITALLIILCVVPPLVYGGWLIDLLIAFIIVAGGIELLNLKEQDAKWPLGIKTLAIVAVFVLVLSDERLHVALLGVSALIFLSIPVFTDRFHAKDGFLCIAYVTFFFAIARCFLHIYGTNRMYVWFIIIATYACDTAAYFCGRFLGKHKLNVRISPKKTWEGSIGGWLFGALLSFAFAWFMIDTMTPLQMMIASAILTVTGQIGDLAFSAIKRNFGIKDFSDLLPGHGGVLDRVDSLVFNFICFDLILVVLML</sequence>
<evidence type="ECO:0000256" key="3">
    <source>
        <dbReference type="ARBA" id="ARBA00005119"/>
    </source>
</evidence>
<feature type="transmembrane region" description="Helical" evidence="19">
    <location>
        <begin position="75"/>
        <end position="92"/>
    </location>
</feature>
<dbReference type="Proteomes" id="UP000030008">
    <property type="component" value="Unassembled WGS sequence"/>
</dbReference>
<evidence type="ECO:0000313" key="20">
    <source>
        <dbReference type="EMBL" id="KGJ53675.1"/>
    </source>
</evidence>
<evidence type="ECO:0000256" key="9">
    <source>
        <dbReference type="ARBA" id="ARBA00022516"/>
    </source>
</evidence>
<dbReference type="PANTHER" id="PTHR46382:SF1">
    <property type="entry name" value="PHOSPHATIDATE CYTIDYLYLTRANSFERASE"/>
    <property type="match status" value="1"/>
</dbReference>
<dbReference type="InterPro" id="IPR000374">
    <property type="entry name" value="PC_trans"/>
</dbReference>
<dbReference type="AlphaFoldDB" id="A0A099I7H0"/>
<proteinExistence type="inferred from homology"/>
<feature type="transmembrane region" description="Helical" evidence="19">
    <location>
        <begin position="6"/>
        <end position="39"/>
    </location>
</feature>
<dbReference type="GO" id="GO:0004605">
    <property type="term" value="F:phosphatidate cytidylyltransferase activity"/>
    <property type="evidence" value="ECO:0007669"/>
    <property type="project" value="UniProtKB-EC"/>
</dbReference>
<evidence type="ECO:0000256" key="2">
    <source>
        <dbReference type="ARBA" id="ARBA00004651"/>
    </source>
</evidence>
<keyword evidence="8" id="KW-1003">Cell membrane</keyword>
<dbReference type="UniPathway" id="UPA00557">
    <property type="reaction ID" value="UER00614"/>
</dbReference>
<dbReference type="EC" id="2.7.7.41" evidence="6 18"/>
<keyword evidence="15 19" id="KW-0472">Membrane</keyword>
<dbReference type="Proteomes" id="UP000503330">
    <property type="component" value="Chromosome"/>
</dbReference>
<keyword evidence="14" id="KW-0443">Lipid metabolism</keyword>
<evidence type="ECO:0000256" key="16">
    <source>
        <dbReference type="ARBA" id="ARBA00023209"/>
    </source>
</evidence>
<evidence type="ECO:0000256" key="11">
    <source>
        <dbReference type="ARBA" id="ARBA00022692"/>
    </source>
</evidence>
<gene>
    <name evidence="20" type="ORF">CIAN88_07770</name>
    <name evidence="21" type="ORF">G4D54_09810</name>
</gene>
<keyword evidence="12 18" id="KW-0548">Nucleotidyltransferase</keyword>
<comment type="subcellular location">
    <subcellularLocation>
        <location evidence="2">Cell membrane</location>
        <topology evidence="2">Multi-pass membrane protein</topology>
    </subcellularLocation>
</comment>
<evidence type="ECO:0000256" key="12">
    <source>
        <dbReference type="ARBA" id="ARBA00022695"/>
    </source>
</evidence>
<evidence type="ECO:0000256" key="15">
    <source>
        <dbReference type="ARBA" id="ARBA00023136"/>
    </source>
</evidence>
<feature type="transmembrane region" description="Helical" evidence="19">
    <location>
        <begin position="51"/>
        <end position="69"/>
    </location>
</feature>
<dbReference type="GeneID" id="61925833"/>
<dbReference type="EMBL" id="CP048838">
    <property type="protein sequence ID" value="QJA02708.1"/>
    <property type="molecule type" value="Genomic_DNA"/>
</dbReference>
<comment type="similarity">
    <text evidence="5 18">Belongs to the CDS family.</text>
</comment>
<protein>
    <recommendedName>
        <fullName evidence="7 18">Phosphatidate cytidylyltransferase</fullName>
        <ecNumber evidence="6 18">2.7.7.41</ecNumber>
    </recommendedName>
</protein>
<evidence type="ECO:0000256" key="1">
    <source>
        <dbReference type="ARBA" id="ARBA00001698"/>
    </source>
</evidence>
<dbReference type="GO" id="GO:0005886">
    <property type="term" value="C:plasma membrane"/>
    <property type="evidence" value="ECO:0007669"/>
    <property type="project" value="UniProtKB-SubCell"/>
</dbReference>
<keyword evidence="9" id="KW-0444">Lipid biosynthesis</keyword>
<dbReference type="PROSITE" id="PS01315">
    <property type="entry name" value="CDS"/>
    <property type="match status" value="1"/>
</dbReference>
<dbReference type="PANTHER" id="PTHR46382">
    <property type="entry name" value="PHOSPHATIDATE CYTIDYLYLTRANSFERASE"/>
    <property type="match status" value="1"/>
</dbReference>
<dbReference type="EMBL" id="JQIF01000035">
    <property type="protein sequence ID" value="KGJ53675.1"/>
    <property type="molecule type" value="Genomic_DNA"/>
</dbReference>
<evidence type="ECO:0000313" key="21">
    <source>
        <dbReference type="EMBL" id="QJA02708.1"/>
    </source>
</evidence>
<feature type="transmembrane region" description="Helical" evidence="19">
    <location>
        <begin position="127"/>
        <end position="146"/>
    </location>
</feature>
<evidence type="ECO:0000256" key="13">
    <source>
        <dbReference type="ARBA" id="ARBA00022989"/>
    </source>
</evidence>
<evidence type="ECO:0000256" key="7">
    <source>
        <dbReference type="ARBA" id="ARBA00019373"/>
    </source>
</evidence>
<comment type="catalytic activity">
    <reaction evidence="1 18">
        <text>a 1,2-diacyl-sn-glycero-3-phosphate + CTP + H(+) = a CDP-1,2-diacyl-sn-glycerol + diphosphate</text>
        <dbReference type="Rhea" id="RHEA:16229"/>
        <dbReference type="ChEBI" id="CHEBI:15378"/>
        <dbReference type="ChEBI" id="CHEBI:33019"/>
        <dbReference type="ChEBI" id="CHEBI:37563"/>
        <dbReference type="ChEBI" id="CHEBI:58332"/>
        <dbReference type="ChEBI" id="CHEBI:58608"/>
        <dbReference type="EC" id="2.7.7.41"/>
    </reaction>
</comment>
<evidence type="ECO:0000256" key="18">
    <source>
        <dbReference type="RuleBase" id="RU003938"/>
    </source>
</evidence>
<feature type="transmembrane region" description="Helical" evidence="19">
    <location>
        <begin position="167"/>
        <end position="186"/>
    </location>
</feature>
<comment type="pathway">
    <text evidence="3 18">Phospholipid metabolism; CDP-diacylglycerol biosynthesis; CDP-diacylglycerol from sn-glycerol 3-phosphate: step 3/3.</text>
</comment>
<keyword evidence="11 18" id="KW-0812">Transmembrane</keyword>
<dbReference type="RefSeq" id="WP_002608936.1">
    <property type="nucleotide sequence ID" value="NZ_BAAACC010000016.1"/>
</dbReference>
<evidence type="ECO:0000256" key="17">
    <source>
        <dbReference type="ARBA" id="ARBA00023264"/>
    </source>
</evidence>
<evidence type="ECO:0000256" key="8">
    <source>
        <dbReference type="ARBA" id="ARBA00022475"/>
    </source>
</evidence>
<reference evidence="20 22" key="1">
    <citation type="submission" date="2014-08" db="EMBL/GenBank/DDBJ databases">
        <title>Clostridium innocuum, an unnegligible vancomycin-resistant pathogen causing extra-intestinal infections.</title>
        <authorList>
            <person name="Feng Y."/>
            <person name="Chiu C.-H."/>
        </authorList>
    </citation>
    <scope>NUCLEOTIDE SEQUENCE [LARGE SCALE GENOMIC DNA]</scope>
    <source>
        <strain evidence="20 22">AN88</strain>
    </source>
</reference>
<keyword evidence="10 18" id="KW-0808">Transferase</keyword>